<reference evidence="2 3" key="1">
    <citation type="submission" date="2018-07" db="EMBL/GenBank/DDBJ databases">
        <title>Dyella monticola sp. nov. and Dyella psychrodurans sp. nov. isolated from monsoon evergreen broad-leaved forest soil of Dinghu Mountain, China.</title>
        <authorList>
            <person name="Gao Z."/>
            <person name="Qiu L."/>
        </authorList>
    </citation>
    <scope>NUCLEOTIDE SEQUENCE [LARGE SCALE GENOMIC DNA]</scope>
    <source>
        <strain evidence="2 3">4MSK11</strain>
    </source>
</reference>
<dbReference type="Pfam" id="PF13670">
    <property type="entry name" value="PepSY_2"/>
    <property type="match status" value="1"/>
</dbReference>
<accession>A0A370X1Y6</accession>
<dbReference type="Proteomes" id="UP000255334">
    <property type="component" value="Unassembled WGS sequence"/>
</dbReference>
<name>A0A370X1Y6_9GAMM</name>
<evidence type="ECO:0000313" key="2">
    <source>
        <dbReference type="EMBL" id="RDS82408.1"/>
    </source>
</evidence>
<evidence type="ECO:0000259" key="1">
    <source>
        <dbReference type="Pfam" id="PF13670"/>
    </source>
</evidence>
<sequence length="156" mass="16918">MQPSQDSNSPQANEEKSVKKIASLTIALALGWAGGAMAQEQALTQQEVSAQLAEQGYTDVHDLDFRDGVWTARARSGNGEHVKLRVDPVTGRAYPDKQVSRFSEVDIRASLSAQGYTHVHDIDFHRGIWTAKARSSAGIRVSLQIDAETGRVIGSS</sequence>
<dbReference type="OrthoDB" id="5951452at2"/>
<organism evidence="2 3">
    <name type="scientific">Dyella psychrodurans</name>
    <dbReference type="NCBI Taxonomy" id="1927960"/>
    <lineage>
        <taxon>Bacteria</taxon>
        <taxon>Pseudomonadati</taxon>
        <taxon>Pseudomonadota</taxon>
        <taxon>Gammaproteobacteria</taxon>
        <taxon>Lysobacterales</taxon>
        <taxon>Rhodanobacteraceae</taxon>
        <taxon>Dyella</taxon>
    </lineage>
</organism>
<evidence type="ECO:0000313" key="3">
    <source>
        <dbReference type="Proteomes" id="UP000255334"/>
    </source>
</evidence>
<comment type="caution">
    <text evidence="2">The sequence shown here is derived from an EMBL/GenBank/DDBJ whole genome shotgun (WGS) entry which is preliminary data.</text>
</comment>
<dbReference type="InterPro" id="IPR025711">
    <property type="entry name" value="PepSY"/>
</dbReference>
<dbReference type="EMBL" id="QRBF01000005">
    <property type="protein sequence ID" value="RDS82408.1"/>
    <property type="molecule type" value="Genomic_DNA"/>
</dbReference>
<feature type="domain" description="PepSY" evidence="1">
    <location>
        <begin position="25"/>
        <end position="92"/>
    </location>
</feature>
<keyword evidence="3" id="KW-1185">Reference proteome</keyword>
<proteinExistence type="predicted"/>
<gene>
    <name evidence="2" type="ORF">DWU99_13420</name>
</gene>
<protein>
    <submittedName>
        <fullName evidence="2">PepSY domain-containing protein</fullName>
    </submittedName>
</protein>
<dbReference type="AlphaFoldDB" id="A0A370X1Y6"/>